<accession>A0A445MSX0</accession>
<dbReference type="EMBL" id="OJIN01000046">
    <property type="protein sequence ID" value="SPD72556.1"/>
    <property type="molecule type" value="Genomic_DNA"/>
</dbReference>
<evidence type="ECO:0000313" key="1">
    <source>
        <dbReference type="EMBL" id="SPD72556.1"/>
    </source>
</evidence>
<gene>
    <name evidence="1" type="ORF">PITCH_A140036</name>
</gene>
<name>A0A445MSX0_9BACT</name>
<proteinExistence type="predicted"/>
<dbReference type="AlphaFoldDB" id="A0A445MSX0"/>
<organism evidence="1">
    <name type="scientific">uncultured Desulfobacterium sp</name>
    <dbReference type="NCBI Taxonomy" id="201089"/>
    <lineage>
        <taxon>Bacteria</taxon>
        <taxon>Pseudomonadati</taxon>
        <taxon>Thermodesulfobacteriota</taxon>
        <taxon>Desulfobacteria</taxon>
        <taxon>Desulfobacterales</taxon>
        <taxon>Desulfobacteriaceae</taxon>
        <taxon>Desulfobacterium</taxon>
        <taxon>environmental samples</taxon>
    </lineage>
</organism>
<sequence>MTLSVINWNVAENRVWYVRLADTGTEISVGLYLTSADAQAQTNVQANGESNGYGSVLEVTLSNQSGASVPVSLFQDSYAWHLVVSGANGDGSKIFKVKEFVELDEISHSIYRSTDIIEARALAEINAHTHARIIRSLALGVHMPALEPGDIVRLQSSRRSLDVYGQVFEHRITGQPNSLISELEAVSFLALKR</sequence>
<reference evidence="1" key="1">
    <citation type="submission" date="2018-01" db="EMBL/GenBank/DDBJ databases">
        <authorList>
            <person name="Regsiter A."/>
            <person name="William W."/>
        </authorList>
    </citation>
    <scope>NUCLEOTIDE SEQUENCE</scope>
    <source>
        <strain evidence="1">TRIP AH-1</strain>
    </source>
</reference>
<protein>
    <submittedName>
        <fullName evidence="1">Uncharacterized protein</fullName>
    </submittedName>
</protein>